<organism evidence="2 3">
    <name type="scientific">Datura stramonium</name>
    <name type="common">Jimsonweed</name>
    <name type="synonym">Common thornapple</name>
    <dbReference type="NCBI Taxonomy" id="4076"/>
    <lineage>
        <taxon>Eukaryota</taxon>
        <taxon>Viridiplantae</taxon>
        <taxon>Streptophyta</taxon>
        <taxon>Embryophyta</taxon>
        <taxon>Tracheophyta</taxon>
        <taxon>Spermatophyta</taxon>
        <taxon>Magnoliopsida</taxon>
        <taxon>eudicotyledons</taxon>
        <taxon>Gunneridae</taxon>
        <taxon>Pentapetalae</taxon>
        <taxon>asterids</taxon>
        <taxon>lamiids</taxon>
        <taxon>Solanales</taxon>
        <taxon>Solanaceae</taxon>
        <taxon>Solanoideae</taxon>
        <taxon>Datureae</taxon>
        <taxon>Datura</taxon>
    </lineage>
</organism>
<keyword evidence="1" id="KW-1133">Transmembrane helix</keyword>
<reference evidence="2 3" key="1">
    <citation type="journal article" date="2021" name="BMC Genomics">
        <title>Datura genome reveals duplications of psychoactive alkaloid biosynthetic genes and high mutation rate following tissue culture.</title>
        <authorList>
            <person name="Rajewski A."/>
            <person name="Carter-House D."/>
            <person name="Stajich J."/>
            <person name="Litt A."/>
        </authorList>
    </citation>
    <scope>NUCLEOTIDE SEQUENCE [LARGE SCALE GENOMIC DNA]</scope>
    <source>
        <strain evidence="2">AR-01</strain>
    </source>
</reference>
<keyword evidence="1" id="KW-0472">Membrane</keyword>
<comment type="caution">
    <text evidence="2">The sequence shown here is derived from an EMBL/GenBank/DDBJ whole genome shotgun (WGS) entry which is preliminary data.</text>
</comment>
<proteinExistence type="predicted"/>
<gene>
    <name evidence="2" type="ORF">HAX54_045896</name>
</gene>
<dbReference type="Proteomes" id="UP000823775">
    <property type="component" value="Unassembled WGS sequence"/>
</dbReference>
<evidence type="ECO:0000313" key="3">
    <source>
        <dbReference type="Proteomes" id="UP000823775"/>
    </source>
</evidence>
<keyword evidence="1" id="KW-0812">Transmembrane</keyword>
<dbReference type="EMBL" id="JACEIK010000718">
    <property type="protein sequence ID" value="MCD7461326.1"/>
    <property type="molecule type" value="Genomic_DNA"/>
</dbReference>
<sequence>MQGKHSSTPVEDFVSNSSMLSPPQHYTWWCHAVFITNTPIFITVGIAAASKILRTSVLGHSPELEKEATC</sequence>
<protein>
    <submittedName>
        <fullName evidence="2">Uncharacterized protein</fullName>
    </submittedName>
</protein>
<accession>A0ABS8SR33</accession>
<name>A0ABS8SR33_DATST</name>
<evidence type="ECO:0000256" key="1">
    <source>
        <dbReference type="SAM" id="Phobius"/>
    </source>
</evidence>
<evidence type="ECO:0000313" key="2">
    <source>
        <dbReference type="EMBL" id="MCD7461326.1"/>
    </source>
</evidence>
<keyword evidence="3" id="KW-1185">Reference proteome</keyword>
<feature type="transmembrane region" description="Helical" evidence="1">
    <location>
        <begin position="26"/>
        <end position="49"/>
    </location>
</feature>